<gene>
    <name evidence="2" type="ORF">OC846_001183</name>
</gene>
<feature type="region of interest" description="Disordered" evidence="1">
    <location>
        <begin position="437"/>
        <end position="501"/>
    </location>
</feature>
<feature type="compositionally biased region" description="Low complexity" evidence="1">
    <location>
        <begin position="15"/>
        <end position="26"/>
    </location>
</feature>
<feature type="region of interest" description="Disordered" evidence="1">
    <location>
        <begin position="1"/>
        <end position="26"/>
    </location>
</feature>
<name>A0AAN6K037_9BASI</name>
<protein>
    <submittedName>
        <fullName evidence="2">Uncharacterized protein</fullName>
    </submittedName>
</protein>
<sequence>MPPPARSKMYRNRGPAPATQPSASQSSFWKSITSLVKYGFSSSGPPSAPSAPSREILEMITNHEQMFPSTGPYLISSNPAIAIQHSRSPSGNMTPQIELPAEHYIRDERTTVDQISAAGENEAGVGNASEITTLSPPQRMLSTDSSYFSFTSSSPPRSRFRETDFDTDLCSAPTTPNRHYLPEASLESFPKVEAANAVPQASRPRSAFRFLGIGKNSYSTTSLASTSYLPFRTTLSSSEDRNALGASPQRPRKLSKWGAGRRASAVLSKLTSSDAGERRRRASLTSLGQMLPFTRKPSQHPPPSTLAPIVDPIASRLSGLEDPFAAASPMGPTSYKRMSVFNLENGADGRPMSELVRRRNASPLARLHIDVSAFYARSHSDNFRNSVAEEQPRSQLTEYSPHLDGGHRSLRETSATPGEAASVDTHVCSVVNDALDEADGHGTHKESDDVYPKGILPSQTIQRYPRSRAELESQPGLWLSNSPLKEDAAPSKASSSPCMPSTDGNVVLNGNYHHVDAERTRMQAFVHAAWSMQAAERNEPLPAPAIPQRAHELTGDRNNLTSGSGADLMTRNSSALSSQSLMSPDSDIVGDALGLSFTALPTPMPSTDLDRGTEGSLGSWTLLQTASPLCSPRHHQQQPSEGSNEPRPEATLDAVVPMRPTRTPRSQIVRRLSCTAELESETEELYQIDLEIGSPTLDLSTEFDNIMEAVSEDVGSAVHIDQQLERSSGGVFGICQLFLALRAY</sequence>
<organism evidence="2 3">
    <name type="scientific">Tilletia horrida</name>
    <dbReference type="NCBI Taxonomy" id="155126"/>
    <lineage>
        <taxon>Eukaryota</taxon>
        <taxon>Fungi</taxon>
        <taxon>Dikarya</taxon>
        <taxon>Basidiomycota</taxon>
        <taxon>Ustilaginomycotina</taxon>
        <taxon>Exobasidiomycetes</taxon>
        <taxon>Tilletiales</taxon>
        <taxon>Tilletiaceae</taxon>
        <taxon>Tilletia</taxon>
    </lineage>
</organism>
<evidence type="ECO:0000313" key="2">
    <source>
        <dbReference type="EMBL" id="KAK0556360.1"/>
    </source>
</evidence>
<evidence type="ECO:0000313" key="3">
    <source>
        <dbReference type="Proteomes" id="UP001176517"/>
    </source>
</evidence>
<comment type="caution">
    <text evidence="2">The sequence shown here is derived from an EMBL/GenBank/DDBJ whole genome shotgun (WGS) entry which is preliminary data.</text>
</comment>
<feature type="region of interest" description="Disordered" evidence="1">
    <location>
        <begin position="385"/>
        <end position="422"/>
    </location>
</feature>
<accession>A0AAN6K037</accession>
<feature type="region of interest" description="Disordered" evidence="1">
    <location>
        <begin position="629"/>
        <end position="651"/>
    </location>
</feature>
<evidence type="ECO:0000256" key="1">
    <source>
        <dbReference type="SAM" id="MobiDB-lite"/>
    </source>
</evidence>
<feature type="compositionally biased region" description="Polar residues" evidence="1">
    <location>
        <begin position="492"/>
        <end position="501"/>
    </location>
</feature>
<feature type="region of interest" description="Disordered" evidence="1">
    <location>
        <begin position="551"/>
        <end position="583"/>
    </location>
</feature>
<dbReference type="Proteomes" id="UP001176517">
    <property type="component" value="Unassembled WGS sequence"/>
</dbReference>
<feature type="compositionally biased region" description="Low complexity" evidence="1">
    <location>
        <begin position="573"/>
        <end position="583"/>
    </location>
</feature>
<reference evidence="2" key="1">
    <citation type="journal article" date="2023" name="PhytoFront">
        <title>Draft Genome Resources of Seven Strains of Tilletia horrida, Causal Agent of Kernel Smut of Rice.</title>
        <authorList>
            <person name="Khanal S."/>
            <person name="Antony Babu S."/>
            <person name="Zhou X.G."/>
        </authorList>
    </citation>
    <scope>NUCLEOTIDE SEQUENCE</scope>
    <source>
        <strain evidence="2">TX6</strain>
    </source>
</reference>
<feature type="region of interest" description="Disordered" evidence="1">
    <location>
        <begin position="239"/>
        <end position="260"/>
    </location>
</feature>
<dbReference type="EMBL" id="JAPDMZ010000016">
    <property type="protein sequence ID" value="KAK0556360.1"/>
    <property type="molecule type" value="Genomic_DNA"/>
</dbReference>
<feature type="compositionally biased region" description="Basic and acidic residues" evidence="1">
    <location>
        <begin position="438"/>
        <end position="451"/>
    </location>
</feature>
<proteinExistence type="predicted"/>
<dbReference type="AlphaFoldDB" id="A0AAN6K037"/>
<keyword evidence="3" id="KW-1185">Reference proteome</keyword>